<reference evidence="1 2" key="1">
    <citation type="submission" date="2020-07" db="EMBL/GenBank/DDBJ databases">
        <title>Complete genome sequence for Sandaracinobacter sp. M6.</title>
        <authorList>
            <person name="Tang Y."/>
            <person name="Liu Q."/>
            <person name="Guo Z."/>
            <person name="Lei P."/>
            <person name="Huang B."/>
        </authorList>
    </citation>
    <scope>NUCLEOTIDE SEQUENCE [LARGE SCALE GENOMIC DNA]</scope>
    <source>
        <strain evidence="1 2">M6</strain>
    </source>
</reference>
<dbReference type="NCBIfam" id="TIGR02944">
    <property type="entry name" value="suf_reg_Xantho"/>
    <property type="match status" value="1"/>
</dbReference>
<dbReference type="GO" id="GO:0005829">
    <property type="term" value="C:cytosol"/>
    <property type="evidence" value="ECO:0007669"/>
    <property type="project" value="TreeGrafter"/>
</dbReference>
<protein>
    <submittedName>
        <fullName evidence="1">SUF system Fe-S cluster assembly regulator</fullName>
    </submittedName>
</protein>
<evidence type="ECO:0000313" key="2">
    <source>
        <dbReference type="Proteomes" id="UP000515292"/>
    </source>
</evidence>
<dbReference type="InterPro" id="IPR036390">
    <property type="entry name" value="WH_DNA-bd_sf"/>
</dbReference>
<dbReference type="Proteomes" id="UP000515292">
    <property type="component" value="Chromosome"/>
</dbReference>
<dbReference type="InterPro" id="IPR000944">
    <property type="entry name" value="Tscrpt_reg_Rrf2"/>
</dbReference>
<dbReference type="InterPro" id="IPR014290">
    <property type="entry name" value="SUF_FeS_clus_asmbl_reg"/>
</dbReference>
<evidence type="ECO:0000313" key="1">
    <source>
        <dbReference type="EMBL" id="QMW24683.1"/>
    </source>
</evidence>
<sequence>MRLSNLADYAVVVMTVAARERGMVSAAQIADKAGIPAPTVAKLMSALSRAGLLISSRGAAGGATLARCTAGITLAEIIEAIEGPIALTACVHDAGDCALTGSCAVRPHWAPVNRAVRQALTRVTLAELAGAPAAARTLEMA</sequence>
<dbReference type="NCBIfam" id="TIGR00738">
    <property type="entry name" value="rrf2_super"/>
    <property type="match status" value="1"/>
</dbReference>
<keyword evidence="2" id="KW-1185">Reference proteome</keyword>
<accession>A0A7G5IMU1</accession>
<gene>
    <name evidence="1" type="ORF">H3309_13445</name>
</gene>
<dbReference type="GO" id="GO:0003700">
    <property type="term" value="F:DNA-binding transcription factor activity"/>
    <property type="evidence" value="ECO:0007669"/>
    <property type="project" value="TreeGrafter"/>
</dbReference>
<dbReference type="EMBL" id="CP059851">
    <property type="protein sequence ID" value="QMW24683.1"/>
    <property type="molecule type" value="Genomic_DNA"/>
</dbReference>
<organism evidence="1 2">
    <name type="scientific">Sandaracinobacteroides saxicola</name>
    <dbReference type="NCBI Taxonomy" id="2759707"/>
    <lineage>
        <taxon>Bacteria</taxon>
        <taxon>Pseudomonadati</taxon>
        <taxon>Pseudomonadota</taxon>
        <taxon>Alphaproteobacteria</taxon>
        <taxon>Sphingomonadales</taxon>
        <taxon>Sphingosinicellaceae</taxon>
        <taxon>Sandaracinobacteroides</taxon>
    </lineage>
</organism>
<dbReference type="RefSeq" id="WP_182298762.1">
    <property type="nucleotide sequence ID" value="NZ_CP059851.1"/>
</dbReference>
<dbReference type="PANTHER" id="PTHR33221">
    <property type="entry name" value="WINGED HELIX-TURN-HELIX TRANSCRIPTIONAL REGULATOR, RRF2 FAMILY"/>
    <property type="match status" value="1"/>
</dbReference>
<dbReference type="PANTHER" id="PTHR33221:SF2">
    <property type="entry name" value="TRANSCRIPTIONAL REGULATOR"/>
    <property type="match status" value="1"/>
</dbReference>
<dbReference type="Gene3D" id="1.10.10.10">
    <property type="entry name" value="Winged helix-like DNA-binding domain superfamily/Winged helix DNA-binding domain"/>
    <property type="match status" value="1"/>
</dbReference>
<dbReference type="KEGG" id="sand:H3309_13445"/>
<name>A0A7G5IMU1_9SPHN</name>
<dbReference type="Pfam" id="PF02082">
    <property type="entry name" value="Rrf2"/>
    <property type="match status" value="1"/>
</dbReference>
<dbReference type="PROSITE" id="PS51197">
    <property type="entry name" value="HTH_RRF2_2"/>
    <property type="match status" value="1"/>
</dbReference>
<dbReference type="InterPro" id="IPR036388">
    <property type="entry name" value="WH-like_DNA-bd_sf"/>
</dbReference>
<proteinExistence type="predicted"/>
<dbReference type="SUPFAM" id="SSF46785">
    <property type="entry name" value="Winged helix' DNA-binding domain"/>
    <property type="match status" value="1"/>
</dbReference>
<dbReference type="AlphaFoldDB" id="A0A7G5IMU1"/>